<keyword evidence="2" id="KW-1185">Reference proteome</keyword>
<proteinExistence type="predicted"/>
<comment type="caution">
    <text evidence="1">The sequence shown here is derived from an EMBL/GenBank/DDBJ whole genome shotgun (WGS) entry which is preliminary data.</text>
</comment>
<reference evidence="1" key="1">
    <citation type="submission" date="2023-10" db="EMBL/GenBank/DDBJ databases">
        <authorList>
            <person name="Rodriguez Cubillos JULIANA M."/>
            <person name="De Vega J."/>
        </authorList>
    </citation>
    <scope>NUCLEOTIDE SEQUENCE</scope>
</reference>
<organism evidence="1 2">
    <name type="scientific">Trifolium pratense</name>
    <name type="common">Red clover</name>
    <dbReference type="NCBI Taxonomy" id="57577"/>
    <lineage>
        <taxon>Eukaryota</taxon>
        <taxon>Viridiplantae</taxon>
        <taxon>Streptophyta</taxon>
        <taxon>Embryophyta</taxon>
        <taxon>Tracheophyta</taxon>
        <taxon>Spermatophyta</taxon>
        <taxon>Magnoliopsida</taxon>
        <taxon>eudicotyledons</taxon>
        <taxon>Gunneridae</taxon>
        <taxon>Pentapetalae</taxon>
        <taxon>rosids</taxon>
        <taxon>fabids</taxon>
        <taxon>Fabales</taxon>
        <taxon>Fabaceae</taxon>
        <taxon>Papilionoideae</taxon>
        <taxon>50 kb inversion clade</taxon>
        <taxon>NPAAA clade</taxon>
        <taxon>Hologalegina</taxon>
        <taxon>IRL clade</taxon>
        <taxon>Trifolieae</taxon>
        <taxon>Trifolium</taxon>
    </lineage>
</organism>
<evidence type="ECO:0000313" key="2">
    <source>
        <dbReference type="Proteomes" id="UP001177021"/>
    </source>
</evidence>
<accession>A0ACB0IFI3</accession>
<evidence type="ECO:0000313" key="1">
    <source>
        <dbReference type="EMBL" id="CAJ2629807.1"/>
    </source>
</evidence>
<dbReference type="EMBL" id="CASHSV030000001">
    <property type="protein sequence ID" value="CAJ2629807.1"/>
    <property type="molecule type" value="Genomic_DNA"/>
</dbReference>
<gene>
    <name evidence="1" type="ORF">MILVUS5_LOCUS1715</name>
</gene>
<name>A0ACB0IFI3_TRIPR</name>
<dbReference type="Proteomes" id="UP001177021">
    <property type="component" value="Unassembled WGS sequence"/>
</dbReference>
<protein>
    <submittedName>
        <fullName evidence="1">Uncharacterized protein</fullName>
    </submittedName>
</protein>
<sequence>MEQLLVAIAKRYQREVLLLAMMTRRCFFKKALLLVAMTKKLSTRGFIARYYDEEVSNEEVLLLGMRKGAFTALIFTRECCKMSESEEVVESQGAEKYTLVDCITDPALDWVAPEPRGIASALTSQDPRLHMIVEQQRADGLQNWSTRIPGEGERVCSSFAGHDFAMYEFVFKEMGLRLPFSPFAASVLKALQVAPSQLHPNSWSFIMGFEHLCTYRSVRPTLPLFFRIFKIQRKPTREVGRAPRQNWVSLKHHEDVKLFKMFVDSIKDFKERYFIIRPESPAARESLLELEEDKDEQGVARKDDHGQVIFRAVPKFPLSWSYDHFQKEPKEYTTGDADLSPEEMAAFENLKAFVAGFTPGIWTTRKGVTLRDEHGKAKVSPRFINTRNLLKYEMETIAERMLKAKQDEKASRSARGKKKAAARTSQEVRPGTPSVQVIGTSGVGSGTPTSAPRPPPAKRTREEDSPVEDAGMGGCRNFPVPRCFTVDKFFEKYPPEVFETERAAILDQEPEVRRQQHARDMAAMVRMVSSSLVLGDERETLVKQLDTARTKHERAKGRINQLELVVDDLREKQKHWGDQLDEHRKRGEDLDAARAEIERLNAVMAPGENEHKAAEGLTTRADLVKVIAQLSHDFVEGTEYAFENAVQQIKCLNPDVELVTRGMHVNGQVQDGQIVIPAGLADSDEEEDDAEAVFEEGHEDGQDDVNEQEDRKIGSKIGSEVGFIQLQSFKELGVHDVAGASLVDQYPADVHVCHVRSDEQGYLGVCSSSGQLFHIERYGP</sequence>